<name>A0A814HDA5_ADIRI</name>
<gene>
    <name evidence="1" type="ORF">XAT740_LOCUS13544</name>
</gene>
<dbReference type="Proteomes" id="UP000663828">
    <property type="component" value="Unassembled WGS sequence"/>
</dbReference>
<comment type="caution">
    <text evidence="1">The sequence shown here is derived from an EMBL/GenBank/DDBJ whole genome shotgun (WGS) entry which is preliminary data.</text>
</comment>
<keyword evidence="2" id="KW-1185">Reference proteome</keyword>
<organism evidence="1 2">
    <name type="scientific">Adineta ricciae</name>
    <name type="common">Rotifer</name>
    <dbReference type="NCBI Taxonomy" id="249248"/>
    <lineage>
        <taxon>Eukaryota</taxon>
        <taxon>Metazoa</taxon>
        <taxon>Spiralia</taxon>
        <taxon>Gnathifera</taxon>
        <taxon>Rotifera</taxon>
        <taxon>Eurotatoria</taxon>
        <taxon>Bdelloidea</taxon>
        <taxon>Adinetida</taxon>
        <taxon>Adinetidae</taxon>
        <taxon>Adineta</taxon>
    </lineage>
</organism>
<sequence length="96" mass="10978">MDLRLLEIDLDNLVKSYIWYKNLADSYAIPYVETSAKSLTKIEEALWNIFDNLITNIPDKPKFSFENSLLLPKRSGNAEAGIDLEHSSRIVLIGYT</sequence>
<evidence type="ECO:0000313" key="2">
    <source>
        <dbReference type="Proteomes" id="UP000663828"/>
    </source>
</evidence>
<proteinExistence type="predicted"/>
<dbReference type="EMBL" id="CAJNOR010000788">
    <property type="protein sequence ID" value="CAF1007537.1"/>
    <property type="molecule type" value="Genomic_DNA"/>
</dbReference>
<protein>
    <submittedName>
        <fullName evidence="1">Uncharacterized protein</fullName>
    </submittedName>
</protein>
<evidence type="ECO:0000313" key="1">
    <source>
        <dbReference type="EMBL" id="CAF1007537.1"/>
    </source>
</evidence>
<accession>A0A814HDA5</accession>
<reference evidence="1" key="1">
    <citation type="submission" date="2021-02" db="EMBL/GenBank/DDBJ databases">
        <authorList>
            <person name="Nowell W R."/>
        </authorList>
    </citation>
    <scope>NUCLEOTIDE SEQUENCE</scope>
</reference>
<dbReference type="AlphaFoldDB" id="A0A814HDA5"/>